<reference evidence="1 2" key="1">
    <citation type="journal article" date="2018" name="Biotechnol. Adv.">
        <title>Improved genomic resources and new bioinformatic workflow for the carcinogenic parasite Clonorchis sinensis: Biotechnological implications.</title>
        <authorList>
            <person name="Wang D."/>
            <person name="Korhonen P.K."/>
            <person name="Gasser R.B."/>
            <person name="Young N.D."/>
        </authorList>
    </citation>
    <scope>NUCLEOTIDE SEQUENCE [LARGE SCALE GENOMIC DNA]</scope>
    <source>
        <strain evidence="1">Cs-k2</strain>
    </source>
</reference>
<keyword evidence="2" id="KW-1185">Reference proteome</keyword>
<evidence type="ECO:0000313" key="1">
    <source>
        <dbReference type="EMBL" id="KAG5452764.1"/>
    </source>
</evidence>
<comment type="caution">
    <text evidence="1">The sequence shown here is derived from an EMBL/GenBank/DDBJ whole genome shotgun (WGS) entry which is preliminary data.</text>
</comment>
<organism evidence="1 2">
    <name type="scientific">Clonorchis sinensis</name>
    <name type="common">Chinese liver fluke</name>
    <dbReference type="NCBI Taxonomy" id="79923"/>
    <lineage>
        <taxon>Eukaryota</taxon>
        <taxon>Metazoa</taxon>
        <taxon>Spiralia</taxon>
        <taxon>Lophotrochozoa</taxon>
        <taxon>Platyhelminthes</taxon>
        <taxon>Trematoda</taxon>
        <taxon>Digenea</taxon>
        <taxon>Opisthorchiida</taxon>
        <taxon>Opisthorchiata</taxon>
        <taxon>Opisthorchiidae</taxon>
        <taxon>Clonorchis</taxon>
    </lineage>
</organism>
<dbReference type="AlphaFoldDB" id="A0A3R7D7U2"/>
<sequence length="326" mass="37004">MNIKENTGPLVYPWLDIQKPSNDAEFWPKFVPNSQDTKCARHFMQVTKALTINMPTFFCDEQVEMQQTDKLDRLGQNVYKTDTKSERYAHQHCTQNITVMMEVLAEISQWGNLFPNPKSNEEDKMSRKQASCNFQTETNLELNAVDSVAAKREHDSEKSTVCRALGLAYSTLLAKVISLRNFIDPRGETMLQMCCTYRLHGVNQHMASLRLPVPRERRHIQTLISGSALNEIYLARSLMCLKAKGNQAGCTSSSTCKSKPTITVPIGCDAQLVTLNHNGATRWHLDVAFMYKINCQQRASSDVEHDEASNLEMHFSNDCHSYDSID</sequence>
<evidence type="ECO:0000313" key="2">
    <source>
        <dbReference type="Proteomes" id="UP000286415"/>
    </source>
</evidence>
<protein>
    <submittedName>
        <fullName evidence="1">Uncharacterized protein</fullName>
    </submittedName>
</protein>
<reference evidence="1 2" key="2">
    <citation type="journal article" date="2021" name="Genomics">
        <title>High-quality reference genome for Clonorchis sinensis.</title>
        <authorList>
            <person name="Young N.D."/>
            <person name="Stroehlein A.J."/>
            <person name="Kinkar L."/>
            <person name="Wang T."/>
            <person name="Sohn W.M."/>
            <person name="Chang B.C.H."/>
            <person name="Kaur P."/>
            <person name="Weisz D."/>
            <person name="Dudchenko O."/>
            <person name="Aiden E.L."/>
            <person name="Korhonen P.K."/>
            <person name="Gasser R.B."/>
        </authorList>
    </citation>
    <scope>NUCLEOTIDE SEQUENCE [LARGE SCALE GENOMIC DNA]</scope>
    <source>
        <strain evidence="1">Cs-k2</strain>
    </source>
</reference>
<gene>
    <name evidence="1" type="ORF">CSKR_102195</name>
</gene>
<proteinExistence type="predicted"/>
<dbReference type="Proteomes" id="UP000286415">
    <property type="component" value="Unassembled WGS sequence"/>
</dbReference>
<dbReference type="InParanoid" id="A0A3R7D7U2"/>
<dbReference type="EMBL" id="NIRI02000013">
    <property type="protein sequence ID" value="KAG5452764.1"/>
    <property type="molecule type" value="Genomic_DNA"/>
</dbReference>
<accession>A0A3R7D7U2</accession>
<name>A0A3R7D7U2_CLOSI</name>